<dbReference type="RefSeq" id="WP_345527028.1">
    <property type="nucleotide sequence ID" value="NZ_BAABKN010000014.1"/>
</dbReference>
<comment type="caution">
    <text evidence="1">The sequence shown here is derived from an EMBL/GenBank/DDBJ whole genome shotgun (WGS) entry which is preliminary data.</text>
</comment>
<proteinExistence type="predicted"/>
<keyword evidence="2" id="KW-1185">Reference proteome</keyword>
<dbReference type="Proteomes" id="UP001499882">
    <property type="component" value="Unassembled WGS sequence"/>
</dbReference>
<evidence type="ECO:0000313" key="2">
    <source>
        <dbReference type="Proteomes" id="UP001499882"/>
    </source>
</evidence>
<organism evidence="1 2">
    <name type="scientific">Nocardioides endophyticus</name>
    <dbReference type="NCBI Taxonomy" id="1353775"/>
    <lineage>
        <taxon>Bacteria</taxon>
        <taxon>Bacillati</taxon>
        <taxon>Actinomycetota</taxon>
        <taxon>Actinomycetes</taxon>
        <taxon>Propionibacteriales</taxon>
        <taxon>Nocardioidaceae</taxon>
        <taxon>Nocardioides</taxon>
    </lineage>
</organism>
<dbReference type="EMBL" id="BAABKN010000014">
    <property type="protein sequence ID" value="GAA4738955.1"/>
    <property type="molecule type" value="Genomic_DNA"/>
</dbReference>
<reference evidence="2" key="1">
    <citation type="journal article" date="2019" name="Int. J. Syst. Evol. Microbiol.">
        <title>The Global Catalogue of Microorganisms (GCM) 10K type strain sequencing project: providing services to taxonomists for standard genome sequencing and annotation.</title>
        <authorList>
            <consortium name="The Broad Institute Genomics Platform"/>
            <consortium name="The Broad Institute Genome Sequencing Center for Infectious Disease"/>
            <person name="Wu L."/>
            <person name="Ma J."/>
        </authorList>
    </citation>
    <scope>NUCLEOTIDE SEQUENCE [LARGE SCALE GENOMIC DNA]</scope>
    <source>
        <strain evidence="2">JCM 18532</strain>
    </source>
</reference>
<protein>
    <submittedName>
        <fullName evidence="1">Uncharacterized protein</fullName>
    </submittedName>
</protein>
<gene>
    <name evidence="1" type="ORF">GCM10023350_24190</name>
</gene>
<evidence type="ECO:0000313" key="1">
    <source>
        <dbReference type="EMBL" id="GAA4738955.1"/>
    </source>
</evidence>
<name>A0ABP8YUN8_9ACTN</name>
<accession>A0ABP8YUN8</accession>
<sequence>MTAPSRRLAGIGTSLLLLVSLVAGVGAVPSYGDGATARAAAQKTAQTTAQKTVRKDKRIVVSWKGERKRRVYQKTANVPGIGTVGLVCRPNSTEVRIRPNSRTPETQMWMAKFEDKGSRDVVAVKNVRVYTYATAADNGRGGTGPRAHEGLNQKPRIEDFQSGNAYGVISQRPGRNRDGQGALATPATSFKLTWWWERFDHPGHQYCNMALTLHTDSARQFGLSWHGSTEGARQTSSTTAIPGIGDAIVTCEPGSNAYDQTVAFRPTGVNAARSFIDYEYIQGEGDVDDQVEHIDDLEYDPVTGLLGPIDLPRNGMMRLWVSVNGVKQAYVLSSYFVVNNDQNPAVNVCEIAAAPLR</sequence>